<dbReference type="EMBL" id="CABD030024043">
    <property type="status" value="NOT_ANNOTATED_CDS"/>
    <property type="molecule type" value="Genomic_DNA"/>
</dbReference>
<sequence>MAPGSVTSDISPSSTSTAGSSRSPESEKPGPSHGGVPPGGRSHSSLPVGRRHPPVLRMVLEALQAGEQRRGTSVAAIKLYILHKYPTVDVLRFKYLLKQALATGMRRGLLTRPLNSKARGATGSFKLVPKHKKKIQPRKMVPATAPRRAGEAKGKGLKKPSEAKEDPPNVGKVKKAAKRPAKVQKAPPKPGAATEKARKQGGVAKDTRAQSGEARKVPPKPDKAMRAPSSAGGLSRKAKAKGSRSSQGDAEAYRKTKAESKSSKPTASKVKNGAASPTKKKVVAKAKAKAPKAGQGPNTKATAPAKGSGSKVVPAHLSRKTEAPKGPRKAGLPIKASSSKVSSQRAEA</sequence>
<dbReference type="Pfam" id="PF00538">
    <property type="entry name" value="Linker_histone"/>
    <property type="match status" value="1"/>
</dbReference>
<reference evidence="12" key="1">
    <citation type="submission" date="2011-05" db="EMBL/GenBank/DDBJ databases">
        <title>Insights into the evolution of the great apes provided by the gorilla genome.</title>
        <authorList>
            <person name="Scally A."/>
        </authorList>
    </citation>
    <scope>NUCLEOTIDE SEQUENCE [LARGE SCALE GENOMIC DNA]</scope>
</reference>
<evidence type="ECO:0000256" key="9">
    <source>
        <dbReference type="SAM" id="MobiDB-lite"/>
    </source>
</evidence>
<dbReference type="OMA" id="KMGPPMA"/>
<dbReference type="eggNOG" id="KOG4012">
    <property type="taxonomic scope" value="Eukaryota"/>
</dbReference>
<dbReference type="Gene3D" id="1.10.10.10">
    <property type="entry name" value="Winged helix-like DNA-binding domain superfamily/Winged helix DNA-binding domain"/>
    <property type="match status" value="1"/>
</dbReference>
<proteinExistence type="predicted"/>
<dbReference type="CDD" id="cd00073">
    <property type="entry name" value="H15"/>
    <property type="match status" value="1"/>
</dbReference>
<evidence type="ECO:0000256" key="4">
    <source>
        <dbReference type="ARBA" id="ARBA00056213"/>
    </source>
</evidence>
<evidence type="ECO:0000256" key="3">
    <source>
        <dbReference type="ARBA" id="ARBA00023242"/>
    </source>
</evidence>
<evidence type="ECO:0000259" key="10">
    <source>
        <dbReference type="PROSITE" id="PS51504"/>
    </source>
</evidence>
<dbReference type="STRING" id="9593.ENSGGOP00000000724"/>
<evidence type="ECO:0000313" key="12">
    <source>
        <dbReference type="Proteomes" id="UP000001519"/>
    </source>
</evidence>
<evidence type="ECO:0000256" key="1">
    <source>
        <dbReference type="ARBA" id="ARBA00022454"/>
    </source>
</evidence>
<accession>G3QEM7</accession>
<dbReference type="GO" id="GO:0040029">
    <property type="term" value="P:epigenetic regulation of gene expression"/>
    <property type="evidence" value="ECO:0000250"/>
    <property type="project" value="CAFA"/>
</dbReference>
<comment type="function">
    <text evidence="4">May play a key role in the control of gene expression during oogenesis and early embryogenesis, presumably through the perturbation of chromatin structure. Essential for meiotic maturation of germinal vesicle-stage oocytes. The somatic type linker histone H1c is rapidly replaced by H1oo in a donor nucleus transplanted into an oocyte. The greater mobility of H1oo as compared to H1c may contribute to this rapid replacement and increased instability of the embryonic chromatin structure. The rapid replacement of H1c with H1oo may play an important role in nuclear remodeling.</text>
</comment>
<dbReference type="InterPro" id="IPR036390">
    <property type="entry name" value="WH_DNA-bd_sf"/>
</dbReference>
<keyword evidence="1" id="KW-0158">Chromosome</keyword>
<dbReference type="HOGENOM" id="CLU_070976_0_0_1"/>
<dbReference type="GO" id="GO:0030261">
    <property type="term" value="P:chromosome condensation"/>
    <property type="evidence" value="ECO:0000318"/>
    <property type="project" value="GO_Central"/>
</dbReference>
<evidence type="ECO:0000256" key="5">
    <source>
        <dbReference type="ARBA" id="ARBA00073462"/>
    </source>
</evidence>
<dbReference type="InterPro" id="IPR036388">
    <property type="entry name" value="WH-like_DNA-bd_sf"/>
</dbReference>
<feature type="compositionally biased region" description="Basic residues" evidence="9">
    <location>
        <begin position="278"/>
        <end position="290"/>
    </location>
</feature>
<dbReference type="FunFam" id="1.10.10.10:FF:000393">
    <property type="entry name" value="Oocyte-specific H1 histone"/>
    <property type="match status" value="1"/>
</dbReference>
<dbReference type="InterPro" id="IPR005818">
    <property type="entry name" value="Histone_H1/H5_H15"/>
</dbReference>
<evidence type="ECO:0000256" key="7">
    <source>
        <dbReference type="ARBA" id="ARBA00078520"/>
    </source>
</evidence>
<evidence type="ECO:0000256" key="6">
    <source>
        <dbReference type="ARBA" id="ARBA00078404"/>
    </source>
</evidence>
<feature type="compositionally biased region" description="Basic and acidic residues" evidence="9">
    <location>
        <begin position="251"/>
        <end position="262"/>
    </location>
</feature>
<keyword evidence="12" id="KW-1185">Reference proteome</keyword>
<dbReference type="GO" id="GO:0030527">
    <property type="term" value="F:structural constituent of chromatin"/>
    <property type="evidence" value="ECO:0000250"/>
    <property type="project" value="CAFA"/>
</dbReference>
<feature type="compositionally biased region" description="Polar residues" evidence="9">
    <location>
        <begin position="336"/>
        <end position="348"/>
    </location>
</feature>
<name>G3QEM7_GORGO</name>
<dbReference type="GO" id="GO:0031492">
    <property type="term" value="F:nucleosomal DNA binding"/>
    <property type="evidence" value="ECO:0000250"/>
    <property type="project" value="CAFA"/>
</dbReference>
<dbReference type="GO" id="GO:0006334">
    <property type="term" value="P:nucleosome assembly"/>
    <property type="evidence" value="ECO:0007669"/>
    <property type="project" value="InterPro"/>
</dbReference>
<feature type="region of interest" description="Disordered" evidence="9">
    <location>
        <begin position="1"/>
        <end position="50"/>
    </location>
</feature>
<dbReference type="GO" id="GO:0045910">
    <property type="term" value="P:negative regulation of DNA recombination"/>
    <property type="evidence" value="ECO:0000318"/>
    <property type="project" value="GO_Central"/>
</dbReference>
<gene>
    <name evidence="11" type="primary">LOC101136093</name>
</gene>
<dbReference type="CTD" id="132243"/>
<dbReference type="KEGG" id="ggo:101136093"/>
<dbReference type="GO" id="GO:0003690">
    <property type="term" value="F:double-stranded DNA binding"/>
    <property type="evidence" value="ECO:0000318"/>
    <property type="project" value="GO_Central"/>
</dbReference>
<reference evidence="11" key="3">
    <citation type="submission" date="2025-08" db="UniProtKB">
        <authorList>
            <consortium name="Ensembl"/>
        </authorList>
    </citation>
    <scope>IDENTIFICATION</scope>
</reference>
<organism evidence="11 12">
    <name type="scientific">Gorilla gorilla gorilla</name>
    <name type="common">Western lowland gorilla</name>
    <dbReference type="NCBI Taxonomy" id="9595"/>
    <lineage>
        <taxon>Eukaryota</taxon>
        <taxon>Metazoa</taxon>
        <taxon>Chordata</taxon>
        <taxon>Craniata</taxon>
        <taxon>Vertebrata</taxon>
        <taxon>Euteleostomi</taxon>
        <taxon>Mammalia</taxon>
        <taxon>Eutheria</taxon>
        <taxon>Euarchontoglires</taxon>
        <taxon>Primates</taxon>
        <taxon>Haplorrhini</taxon>
        <taxon>Catarrhini</taxon>
        <taxon>Hominidae</taxon>
        <taxon>Gorilla</taxon>
    </lineage>
</organism>
<protein>
    <recommendedName>
        <fullName evidence="5">Histone H1.8</fullName>
    </recommendedName>
    <alternativeName>
        <fullName evidence="8">Histone H1oo</fullName>
    </alternativeName>
    <alternativeName>
        <fullName evidence="6">Oocyte-specific histone H1</fullName>
    </alternativeName>
    <alternativeName>
        <fullName evidence="7">Oocyte-specific linker histone H1</fullName>
    </alternativeName>
</protein>
<feature type="compositionally biased region" description="Low complexity" evidence="9">
    <location>
        <begin position="1"/>
        <end position="23"/>
    </location>
</feature>
<feature type="domain" description="H15" evidence="10">
    <location>
        <begin position="51"/>
        <end position="129"/>
    </location>
</feature>
<dbReference type="Ensembl" id="ENSGGOT00000000740.3">
    <property type="protein sequence ID" value="ENSGGOP00000000724.2"/>
    <property type="gene ID" value="ENSGGOG00000000735.3"/>
</dbReference>
<dbReference type="SMART" id="SM00526">
    <property type="entry name" value="H15"/>
    <property type="match status" value="1"/>
</dbReference>
<dbReference type="GO" id="GO:0000786">
    <property type="term" value="C:nucleosome"/>
    <property type="evidence" value="ECO:0007669"/>
    <property type="project" value="InterPro"/>
</dbReference>
<evidence type="ECO:0000256" key="8">
    <source>
        <dbReference type="ARBA" id="ARBA00080360"/>
    </source>
</evidence>
<feature type="region of interest" description="Disordered" evidence="9">
    <location>
        <begin position="113"/>
        <end position="348"/>
    </location>
</feature>
<reference evidence="11" key="4">
    <citation type="submission" date="2025-09" db="UniProtKB">
        <authorList>
            <consortium name="Ensembl"/>
        </authorList>
    </citation>
    <scope>IDENTIFICATION</scope>
</reference>
<evidence type="ECO:0000313" key="11">
    <source>
        <dbReference type="Ensembl" id="ENSGGOP00000000724.2"/>
    </source>
</evidence>
<dbReference type="FunCoup" id="G3QEM7">
    <property type="interactions" value="10"/>
</dbReference>
<feature type="compositionally biased region" description="Basic and acidic residues" evidence="9">
    <location>
        <begin position="148"/>
        <end position="167"/>
    </location>
</feature>
<dbReference type="Proteomes" id="UP000001519">
    <property type="component" value="Chromosome 3"/>
</dbReference>
<feature type="compositionally biased region" description="Basic residues" evidence="9">
    <location>
        <begin position="128"/>
        <end position="137"/>
    </location>
</feature>
<dbReference type="GO" id="GO:0005634">
    <property type="term" value="C:nucleus"/>
    <property type="evidence" value="ECO:0000250"/>
    <property type="project" value="CAFA"/>
</dbReference>
<keyword evidence="3" id="KW-0539">Nucleus</keyword>
<dbReference type="AlphaFoldDB" id="G3QEM7"/>
<dbReference type="InParanoid" id="G3QEM7"/>
<feature type="compositionally biased region" description="Basic and acidic residues" evidence="9">
    <location>
        <begin position="205"/>
        <end position="225"/>
    </location>
</feature>
<dbReference type="GeneTree" id="ENSGT00940000160900"/>
<evidence type="ECO:0000256" key="2">
    <source>
        <dbReference type="ARBA" id="ARBA00023125"/>
    </source>
</evidence>
<feature type="compositionally biased region" description="Basic residues" evidence="9">
    <location>
        <begin position="172"/>
        <end position="182"/>
    </location>
</feature>
<keyword evidence="2" id="KW-0238">DNA-binding</keyword>
<dbReference type="SUPFAM" id="SSF46785">
    <property type="entry name" value="Winged helix' DNA-binding domain"/>
    <property type="match status" value="1"/>
</dbReference>
<dbReference type="Bgee" id="ENSGGOG00000000735">
    <property type="expression patterns" value="Expressed in testis"/>
</dbReference>
<reference evidence="11 12" key="2">
    <citation type="journal article" date="2012" name="Nature">
        <title>Insights into hominid evolution from the gorilla genome sequence.</title>
        <authorList>
            <person name="Scally A."/>
            <person name="Dutheil J.Y."/>
            <person name="Hillier L.W."/>
            <person name="Jordan G.E."/>
            <person name="Goodhead I."/>
            <person name="Herrero J."/>
            <person name="Hobolth A."/>
            <person name="Lappalainen T."/>
            <person name="Mailund T."/>
            <person name="Marques-Bonet T."/>
            <person name="McCarthy S."/>
            <person name="Montgomery S.H."/>
            <person name="Schwalie P.C."/>
            <person name="Tang Y.A."/>
            <person name="Ward M.C."/>
            <person name="Xue Y."/>
            <person name="Yngvadottir B."/>
            <person name="Alkan C."/>
            <person name="Andersen L.N."/>
            <person name="Ayub Q."/>
            <person name="Ball E.V."/>
            <person name="Beal K."/>
            <person name="Bradley B.J."/>
            <person name="Chen Y."/>
            <person name="Clee C.M."/>
            <person name="Fitzgerald S."/>
            <person name="Graves T.A."/>
            <person name="Gu Y."/>
            <person name="Heath P."/>
            <person name="Heger A."/>
            <person name="Karakoc E."/>
            <person name="Kolb-Kokocinski A."/>
            <person name="Laird G.K."/>
            <person name="Lunter G."/>
            <person name="Meader S."/>
            <person name="Mort M."/>
            <person name="Mullikin J.C."/>
            <person name="Munch K."/>
            <person name="O'Connor T.D."/>
            <person name="Phillips A.D."/>
            <person name="Prado-Martinez J."/>
            <person name="Rogers A.S."/>
            <person name="Sajjadian S."/>
            <person name="Schmidt D."/>
            <person name="Shaw K."/>
            <person name="Simpson J.T."/>
            <person name="Stenson P.D."/>
            <person name="Turner D.J."/>
            <person name="Vigilant L."/>
            <person name="Vilella A.J."/>
            <person name="Whitener W."/>
            <person name="Zhu B."/>
            <person name="Cooper D.N."/>
            <person name="de Jong P."/>
            <person name="Dermitzakis E.T."/>
            <person name="Eichler E.E."/>
            <person name="Flicek P."/>
            <person name="Goldman N."/>
            <person name="Mundy N.I."/>
            <person name="Ning Z."/>
            <person name="Odom D.T."/>
            <person name="Ponting C.P."/>
            <person name="Quail M.A."/>
            <person name="Ryder O.A."/>
            <person name="Searle S.M."/>
            <person name="Warren W.C."/>
            <person name="Wilson R.K."/>
            <person name="Schierup M.H."/>
            <person name="Rogers J."/>
            <person name="Tyler-Smith C."/>
            <person name="Durbin R."/>
        </authorList>
    </citation>
    <scope>NUCLEOTIDE SEQUENCE [LARGE SCALE GENOMIC DNA]</scope>
</reference>
<dbReference type="PROSITE" id="PS51504">
    <property type="entry name" value="H15"/>
    <property type="match status" value="1"/>
</dbReference>